<gene>
    <name evidence="2" type="ORF">EDD18DRAFT_1107587</name>
</gene>
<organism evidence="2 3">
    <name type="scientific">Armillaria luteobubalina</name>
    <dbReference type="NCBI Taxonomy" id="153913"/>
    <lineage>
        <taxon>Eukaryota</taxon>
        <taxon>Fungi</taxon>
        <taxon>Dikarya</taxon>
        <taxon>Basidiomycota</taxon>
        <taxon>Agaricomycotina</taxon>
        <taxon>Agaricomycetes</taxon>
        <taxon>Agaricomycetidae</taxon>
        <taxon>Agaricales</taxon>
        <taxon>Marasmiineae</taxon>
        <taxon>Physalacriaceae</taxon>
        <taxon>Armillaria</taxon>
    </lineage>
</organism>
<keyword evidence="1" id="KW-1133">Transmembrane helix</keyword>
<comment type="caution">
    <text evidence="2">The sequence shown here is derived from an EMBL/GenBank/DDBJ whole genome shotgun (WGS) entry which is preliminary data.</text>
</comment>
<dbReference type="Proteomes" id="UP001175228">
    <property type="component" value="Unassembled WGS sequence"/>
</dbReference>
<name>A0AA39Q2B0_9AGAR</name>
<keyword evidence="1" id="KW-0812">Transmembrane</keyword>
<dbReference type="EMBL" id="JAUEPU010000022">
    <property type="protein sequence ID" value="KAK0494091.1"/>
    <property type="molecule type" value="Genomic_DNA"/>
</dbReference>
<evidence type="ECO:0000256" key="1">
    <source>
        <dbReference type="SAM" id="Phobius"/>
    </source>
</evidence>
<proteinExistence type="predicted"/>
<reference evidence="2" key="1">
    <citation type="submission" date="2023-06" db="EMBL/GenBank/DDBJ databases">
        <authorList>
            <consortium name="Lawrence Berkeley National Laboratory"/>
            <person name="Ahrendt S."/>
            <person name="Sahu N."/>
            <person name="Indic B."/>
            <person name="Wong-Bajracharya J."/>
            <person name="Merenyi Z."/>
            <person name="Ke H.-M."/>
            <person name="Monk M."/>
            <person name="Kocsube S."/>
            <person name="Drula E."/>
            <person name="Lipzen A."/>
            <person name="Balint B."/>
            <person name="Henrissat B."/>
            <person name="Andreopoulos B."/>
            <person name="Martin F.M."/>
            <person name="Harder C.B."/>
            <person name="Rigling D."/>
            <person name="Ford K.L."/>
            <person name="Foster G.D."/>
            <person name="Pangilinan J."/>
            <person name="Papanicolaou A."/>
            <person name="Barry K."/>
            <person name="LaButti K."/>
            <person name="Viragh M."/>
            <person name="Koriabine M."/>
            <person name="Yan M."/>
            <person name="Riley R."/>
            <person name="Champramary S."/>
            <person name="Plett K.L."/>
            <person name="Tsai I.J."/>
            <person name="Slot J."/>
            <person name="Sipos G."/>
            <person name="Plett J."/>
            <person name="Nagy L.G."/>
            <person name="Grigoriev I.V."/>
        </authorList>
    </citation>
    <scope>NUCLEOTIDE SEQUENCE</scope>
    <source>
        <strain evidence="2">HWK02</strain>
    </source>
</reference>
<keyword evidence="1" id="KW-0472">Membrane</keyword>
<protein>
    <submittedName>
        <fullName evidence="2">Uncharacterized protein</fullName>
    </submittedName>
</protein>
<sequence length="179" mass="19588">MHGGRGGQQRLSLLSDGWCTLSREHGFTPAGVLFDNQIRFLHALENKVPLDDDAPFVLWVVPGDSPRILVYIEFTALVICLLVLAVYAPWGEGPHGLLSPRVVTSQASLLKEVAQHLVEMRLELRYCDDLTPRNPLYADVPMCRDAVGAPIPFKETGTTQPKHGAIPSLLGKAGALDVR</sequence>
<keyword evidence="3" id="KW-1185">Reference proteome</keyword>
<dbReference type="AlphaFoldDB" id="A0AA39Q2B0"/>
<feature type="transmembrane region" description="Helical" evidence="1">
    <location>
        <begin position="68"/>
        <end position="90"/>
    </location>
</feature>
<accession>A0AA39Q2B0</accession>
<evidence type="ECO:0000313" key="3">
    <source>
        <dbReference type="Proteomes" id="UP001175228"/>
    </source>
</evidence>
<evidence type="ECO:0000313" key="2">
    <source>
        <dbReference type="EMBL" id="KAK0494091.1"/>
    </source>
</evidence>